<dbReference type="EMBL" id="BEZZ01204220">
    <property type="protein sequence ID" value="GCC47063.1"/>
    <property type="molecule type" value="Genomic_DNA"/>
</dbReference>
<keyword evidence="2" id="KW-1185">Reference proteome</keyword>
<comment type="caution">
    <text evidence="1">The sequence shown here is derived from an EMBL/GenBank/DDBJ whole genome shotgun (WGS) entry which is preliminary data.</text>
</comment>
<proteinExistence type="predicted"/>
<organism evidence="1 2">
    <name type="scientific">Chiloscyllium punctatum</name>
    <name type="common">Brownbanded bambooshark</name>
    <name type="synonym">Hemiscyllium punctatum</name>
    <dbReference type="NCBI Taxonomy" id="137246"/>
    <lineage>
        <taxon>Eukaryota</taxon>
        <taxon>Metazoa</taxon>
        <taxon>Chordata</taxon>
        <taxon>Craniata</taxon>
        <taxon>Vertebrata</taxon>
        <taxon>Chondrichthyes</taxon>
        <taxon>Elasmobranchii</taxon>
        <taxon>Galeomorphii</taxon>
        <taxon>Galeoidea</taxon>
        <taxon>Orectolobiformes</taxon>
        <taxon>Hemiscylliidae</taxon>
        <taxon>Chiloscyllium</taxon>
    </lineage>
</organism>
<dbReference type="Proteomes" id="UP000287033">
    <property type="component" value="Unassembled WGS sequence"/>
</dbReference>
<dbReference type="STRING" id="137246.A0A401TWN3"/>
<protein>
    <submittedName>
        <fullName evidence="1">Uncharacterized protein</fullName>
    </submittedName>
</protein>
<feature type="non-terminal residue" evidence="1">
    <location>
        <position position="1"/>
    </location>
</feature>
<feature type="non-terminal residue" evidence="1">
    <location>
        <position position="66"/>
    </location>
</feature>
<sequence>GSSLVPFSWSLAAVLDDRTTCGRGERLALALAREKINSVIEVPAKARVEVEIFELGQDSQYEVTDT</sequence>
<dbReference type="AlphaFoldDB" id="A0A401TWN3"/>
<evidence type="ECO:0000313" key="1">
    <source>
        <dbReference type="EMBL" id="GCC47063.1"/>
    </source>
</evidence>
<gene>
    <name evidence="1" type="ORF">chiPu_0031224</name>
</gene>
<name>A0A401TWN3_CHIPU</name>
<reference evidence="1 2" key="1">
    <citation type="journal article" date="2018" name="Nat. Ecol. Evol.">
        <title>Shark genomes provide insights into elasmobranch evolution and the origin of vertebrates.</title>
        <authorList>
            <person name="Hara Y"/>
            <person name="Yamaguchi K"/>
            <person name="Onimaru K"/>
            <person name="Kadota M"/>
            <person name="Koyanagi M"/>
            <person name="Keeley SD"/>
            <person name="Tatsumi K"/>
            <person name="Tanaka K"/>
            <person name="Motone F"/>
            <person name="Kageyama Y"/>
            <person name="Nozu R"/>
            <person name="Adachi N"/>
            <person name="Nishimura O"/>
            <person name="Nakagawa R"/>
            <person name="Tanegashima C"/>
            <person name="Kiyatake I"/>
            <person name="Matsumoto R"/>
            <person name="Murakumo K"/>
            <person name="Nishida K"/>
            <person name="Terakita A"/>
            <person name="Kuratani S"/>
            <person name="Sato K"/>
            <person name="Hyodo S Kuraku.S."/>
        </authorList>
    </citation>
    <scope>NUCLEOTIDE SEQUENCE [LARGE SCALE GENOMIC DNA]</scope>
</reference>
<evidence type="ECO:0000313" key="2">
    <source>
        <dbReference type="Proteomes" id="UP000287033"/>
    </source>
</evidence>
<dbReference type="OrthoDB" id="8868821at2759"/>
<accession>A0A401TWN3</accession>